<gene>
    <name evidence="1" type="ORF">GCM10023215_66940</name>
</gene>
<comment type="caution">
    <text evidence="1">The sequence shown here is derived from an EMBL/GenBank/DDBJ whole genome shotgun (WGS) entry which is preliminary data.</text>
</comment>
<evidence type="ECO:0000313" key="1">
    <source>
        <dbReference type="EMBL" id="GAA4714372.1"/>
    </source>
</evidence>
<proteinExistence type="predicted"/>
<sequence length="59" mass="6578">MQFINLLIVATVAFAAPLVVRLFPALRLPFPVLEILSGVELGPRRWAGCRSTSRSRSWP</sequence>
<dbReference type="Proteomes" id="UP001500325">
    <property type="component" value="Unassembled WGS sequence"/>
</dbReference>
<protein>
    <submittedName>
        <fullName evidence="1">Uncharacterized protein</fullName>
    </submittedName>
</protein>
<organism evidence="1 2">
    <name type="scientific">Pseudonocardia yuanmonensis</name>
    <dbReference type="NCBI Taxonomy" id="1095914"/>
    <lineage>
        <taxon>Bacteria</taxon>
        <taxon>Bacillati</taxon>
        <taxon>Actinomycetota</taxon>
        <taxon>Actinomycetes</taxon>
        <taxon>Pseudonocardiales</taxon>
        <taxon>Pseudonocardiaceae</taxon>
        <taxon>Pseudonocardia</taxon>
    </lineage>
</organism>
<dbReference type="RefSeq" id="WP_345384838.1">
    <property type="nucleotide sequence ID" value="NZ_BAABIC010000042.1"/>
</dbReference>
<reference evidence="2" key="1">
    <citation type="journal article" date="2019" name="Int. J. Syst. Evol. Microbiol.">
        <title>The Global Catalogue of Microorganisms (GCM) 10K type strain sequencing project: providing services to taxonomists for standard genome sequencing and annotation.</title>
        <authorList>
            <consortium name="The Broad Institute Genomics Platform"/>
            <consortium name="The Broad Institute Genome Sequencing Center for Infectious Disease"/>
            <person name="Wu L."/>
            <person name="Ma J."/>
        </authorList>
    </citation>
    <scope>NUCLEOTIDE SEQUENCE [LARGE SCALE GENOMIC DNA]</scope>
    <source>
        <strain evidence="2">JCM 18055</strain>
    </source>
</reference>
<name>A0ABP8XUP4_9PSEU</name>
<evidence type="ECO:0000313" key="2">
    <source>
        <dbReference type="Proteomes" id="UP001500325"/>
    </source>
</evidence>
<dbReference type="EMBL" id="BAABIC010000042">
    <property type="protein sequence ID" value="GAA4714372.1"/>
    <property type="molecule type" value="Genomic_DNA"/>
</dbReference>
<accession>A0ABP8XUP4</accession>
<keyword evidence="2" id="KW-1185">Reference proteome</keyword>